<dbReference type="SUPFAM" id="SSF52540">
    <property type="entry name" value="P-loop containing nucleoside triphosphate hydrolases"/>
    <property type="match status" value="1"/>
</dbReference>
<evidence type="ECO:0000313" key="5">
    <source>
        <dbReference type="Proteomes" id="UP000790787"/>
    </source>
</evidence>
<keyword evidence="5" id="KW-1185">Reference proteome</keyword>
<dbReference type="OMA" id="LFMRRRE"/>
<comment type="similarity">
    <text evidence="1 3">Belongs to the sulfotransferase 1 family.</text>
</comment>
<dbReference type="Gene3D" id="3.40.50.300">
    <property type="entry name" value="P-loop containing nucleotide triphosphate hydrolases"/>
    <property type="match status" value="1"/>
</dbReference>
<dbReference type="KEGG" id="nta:107769725"/>
<dbReference type="PaxDb" id="4097-A0A1S3XX58"/>
<dbReference type="GO" id="GO:0008146">
    <property type="term" value="F:sulfotransferase activity"/>
    <property type="evidence" value="ECO:0000318"/>
    <property type="project" value="GO_Central"/>
</dbReference>
<dbReference type="RefSeq" id="XP_016444454.1">
    <property type="nucleotide sequence ID" value="XM_016588968.1"/>
</dbReference>
<dbReference type="InterPro" id="IPR000863">
    <property type="entry name" value="Sulfotransferase_dom"/>
</dbReference>
<reference evidence="6" key="2">
    <citation type="submission" date="2025-08" db="UniProtKB">
        <authorList>
            <consortium name="RefSeq"/>
        </authorList>
    </citation>
    <scope>IDENTIFICATION</scope>
    <source>
        <tissue evidence="6">Leaf</tissue>
    </source>
</reference>
<dbReference type="RefSeq" id="XP_016444454.1">
    <property type="nucleotide sequence ID" value="XM_016588968.2"/>
</dbReference>
<dbReference type="GO" id="GO:0005737">
    <property type="term" value="C:cytoplasm"/>
    <property type="evidence" value="ECO:0000318"/>
    <property type="project" value="GO_Central"/>
</dbReference>
<dbReference type="Proteomes" id="UP000790787">
    <property type="component" value="Chromosome 4"/>
</dbReference>
<dbReference type="PANTHER" id="PTHR11783">
    <property type="entry name" value="SULFOTRANSFERASE SULT"/>
    <property type="match status" value="1"/>
</dbReference>
<evidence type="ECO:0000256" key="3">
    <source>
        <dbReference type="RuleBase" id="RU361155"/>
    </source>
</evidence>
<feature type="domain" description="Sulfotransferase" evidence="4">
    <location>
        <begin position="67"/>
        <end position="321"/>
    </location>
</feature>
<protein>
    <recommendedName>
        <fullName evidence="3">Sulfotransferase</fullName>
        <ecNumber evidence="3">2.8.2.-</ecNumber>
    </recommendedName>
</protein>
<proteinExistence type="inferred from homology"/>
<name>A0A1S3XX58_TOBAC</name>
<dbReference type="GO" id="GO:0051923">
    <property type="term" value="P:sulfation"/>
    <property type="evidence" value="ECO:0000318"/>
    <property type="project" value="GO_Central"/>
</dbReference>
<dbReference type="OrthoDB" id="205623at2759"/>
<dbReference type="SMR" id="A0A1S3XX58"/>
<evidence type="ECO:0000313" key="6">
    <source>
        <dbReference type="RefSeq" id="XP_016444454.1"/>
    </source>
</evidence>
<dbReference type="EC" id="2.8.2.-" evidence="3"/>
<dbReference type="InterPro" id="IPR027417">
    <property type="entry name" value="P-loop_NTPase"/>
</dbReference>
<evidence type="ECO:0000256" key="2">
    <source>
        <dbReference type="ARBA" id="ARBA00022679"/>
    </source>
</evidence>
<reference evidence="5" key="1">
    <citation type="journal article" date="2014" name="Nat. Commun.">
        <title>The tobacco genome sequence and its comparison with those of tomato and potato.</title>
        <authorList>
            <person name="Sierro N."/>
            <person name="Battey J.N."/>
            <person name="Ouadi S."/>
            <person name="Bakaher N."/>
            <person name="Bovet L."/>
            <person name="Willig A."/>
            <person name="Goepfert S."/>
            <person name="Peitsch M.C."/>
            <person name="Ivanov N.V."/>
        </authorList>
    </citation>
    <scope>NUCLEOTIDE SEQUENCE [LARGE SCALE GENOMIC DNA]</scope>
</reference>
<evidence type="ECO:0000256" key="1">
    <source>
        <dbReference type="ARBA" id="ARBA00005771"/>
    </source>
</evidence>
<keyword evidence="2 3" id="KW-0808">Transferase</keyword>
<evidence type="ECO:0000259" key="4">
    <source>
        <dbReference type="Pfam" id="PF00685"/>
    </source>
</evidence>
<organism evidence="5 6">
    <name type="scientific">Nicotiana tabacum</name>
    <name type="common">Common tobacco</name>
    <dbReference type="NCBI Taxonomy" id="4097"/>
    <lineage>
        <taxon>Eukaryota</taxon>
        <taxon>Viridiplantae</taxon>
        <taxon>Streptophyta</taxon>
        <taxon>Embryophyta</taxon>
        <taxon>Tracheophyta</taxon>
        <taxon>Spermatophyta</taxon>
        <taxon>Magnoliopsida</taxon>
        <taxon>eudicotyledons</taxon>
        <taxon>Gunneridae</taxon>
        <taxon>Pentapetalae</taxon>
        <taxon>asterids</taxon>
        <taxon>lamiids</taxon>
        <taxon>Solanales</taxon>
        <taxon>Solanaceae</taxon>
        <taxon>Nicotianoideae</taxon>
        <taxon>Nicotianeae</taxon>
        <taxon>Nicotiana</taxon>
    </lineage>
</organism>
<sequence length="327" mass="37902">MAAQETNSNTITDSKNSLEGCEDAMIKELPNALFWDVMEIRKWQDFWFEPGLIKCAMKFNSSFQAKDDDVILASAPKTGTTWLKALCLCILHQNINIPENEDLLTKDNPQFHVQTIESTIYSTKPTPDLYAMPSPRLFHTHLPFSFLPDSVKNSNGKIVCIARNPKDTLVSLWHFFNSIFKPNQEPYPLEKTVEEFCTGVHQYGPYFENVLGYWLESKKRPEKILFLKYEEMLKDPKEQVKKLALFLGKPFEKEEDVDKVVWRCSLERLRNLEVNKNGSVIYGVPNSSYFRKGMVGDWKNYLTPEMEDRINKTTLLKFQGSGLEFEN</sequence>
<dbReference type="AlphaFoldDB" id="A0A1S3XX58"/>
<gene>
    <name evidence="6" type="primary">LOC107769725</name>
</gene>
<dbReference type="Pfam" id="PF00685">
    <property type="entry name" value="Sulfotransfer_1"/>
    <property type="match status" value="1"/>
</dbReference>
<dbReference type="GeneID" id="107769725"/>
<accession>A0A1S3XX58</accession>